<evidence type="ECO:0000313" key="5">
    <source>
        <dbReference type="EMBL" id="GGF15092.1"/>
    </source>
</evidence>
<dbReference type="Pfam" id="PF01420">
    <property type="entry name" value="Methylase_S"/>
    <property type="match status" value="1"/>
</dbReference>
<dbReference type="PANTHER" id="PTHR30408:SF12">
    <property type="entry name" value="TYPE I RESTRICTION ENZYME MJAVIII SPECIFICITY SUBUNIT"/>
    <property type="match status" value="1"/>
</dbReference>
<dbReference type="Gene3D" id="3.90.220.20">
    <property type="entry name" value="DNA methylase specificity domains"/>
    <property type="match status" value="1"/>
</dbReference>
<dbReference type="GO" id="GO:0009307">
    <property type="term" value="P:DNA restriction-modification system"/>
    <property type="evidence" value="ECO:0007669"/>
    <property type="project" value="UniProtKB-KW"/>
</dbReference>
<protein>
    <recommendedName>
        <fullName evidence="4">Type I restriction modification DNA specificity domain-containing protein</fullName>
    </recommendedName>
</protein>
<dbReference type="GO" id="GO:0003677">
    <property type="term" value="F:DNA binding"/>
    <property type="evidence" value="ECO:0007669"/>
    <property type="project" value="UniProtKB-KW"/>
</dbReference>
<evidence type="ECO:0000256" key="3">
    <source>
        <dbReference type="ARBA" id="ARBA00023125"/>
    </source>
</evidence>
<gene>
    <name evidence="5" type="ORF">GCM10011611_21060</name>
</gene>
<dbReference type="InterPro" id="IPR044946">
    <property type="entry name" value="Restrct_endonuc_typeI_TRD_sf"/>
</dbReference>
<sequence>MMEDRSPPVMLKNIAETLFMGVNVGRLPKTPQGAGTVPIIHVKDVIDGMLSAVDQLEQISFPDTPQNGRQRLRPADVLVSARGTLMKCAVVPQSHWGAVASANFIIVRLGQAAALRPELLWAYLRQPATHARILSRVTSTAQSALNIRDLEELPIPLPPNSIQSDLVRFITVAEEQYRTAVNCARLRQDEAMEMVAQYMSAAHAI</sequence>
<accession>A0A8J2YTR1</accession>
<dbReference type="EMBL" id="BMJQ01000005">
    <property type="protein sequence ID" value="GGF15092.1"/>
    <property type="molecule type" value="Genomic_DNA"/>
</dbReference>
<feature type="domain" description="Type I restriction modification DNA specificity" evidence="4">
    <location>
        <begin position="75"/>
        <end position="171"/>
    </location>
</feature>
<comment type="similarity">
    <text evidence="1">Belongs to the type-I restriction system S methylase family.</text>
</comment>
<keyword evidence="2" id="KW-0680">Restriction system</keyword>
<evidence type="ECO:0000256" key="1">
    <source>
        <dbReference type="ARBA" id="ARBA00010923"/>
    </source>
</evidence>
<proteinExistence type="inferred from homology"/>
<evidence type="ECO:0000313" key="6">
    <source>
        <dbReference type="Proteomes" id="UP000646365"/>
    </source>
</evidence>
<dbReference type="InterPro" id="IPR000055">
    <property type="entry name" value="Restrct_endonuc_typeI_TRD"/>
</dbReference>
<reference evidence="5" key="2">
    <citation type="submission" date="2020-09" db="EMBL/GenBank/DDBJ databases">
        <authorList>
            <person name="Sun Q."/>
            <person name="Zhou Y."/>
        </authorList>
    </citation>
    <scope>NUCLEOTIDE SEQUENCE</scope>
    <source>
        <strain evidence="5">CGMCC 1.15725</strain>
    </source>
</reference>
<reference evidence="5" key="1">
    <citation type="journal article" date="2014" name="Int. J. Syst. Evol. Microbiol.">
        <title>Complete genome sequence of Corynebacterium casei LMG S-19264T (=DSM 44701T), isolated from a smear-ripened cheese.</title>
        <authorList>
            <consortium name="US DOE Joint Genome Institute (JGI-PGF)"/>
            <person name="Walter F."/>
            <person name="Albersmeier A."/>
            <person name="Kalinowski J."/>
            <person name="Ruckert C."/>
        </authorList>
    </citation>
    <scope>NUCLEOTIDE SEQUENCE</scope>
    <source>
        <strain evidence="5">CGMCC 1.15725</strain>
    </source>
</reference>
<evidence type="ECO:0000259" key="4">
    <source>
        <dbReference type="Pfam" id="PF01420"/>
    </source>
</evidence>
<keyword evidence="6" id="KW-1185">Reference proteome</keyword>
<dbReference type="SUPFAM" id="SSF116734">
    <property type="entry name" value="DNA methylase specificity domain"/>
    <property type="match status" value="1"/>
</dbReference>
<dbReference type="PANTHER" id="PTHR30408">
    <property type="entry name" value="TYPE-1 RESTRICTION ENZYME ECOKI SPECIFICITY PROTEIN"/>
    <property type="match status" value="1"/>
</dbReference>
<name>A0A8J2YTR1_9PROT</name>
<dbReference type="AlphaFoldDB" id="A0A8J2YTR1"/>
<keyword evidence="3" id="KW-0238">DNA-binding</keyword>
<dbReference type="Proteomes" id="UP000646365">
    <property type="component" value="Unassembled WGS sequence"/>
</dbReference>
<evidence type="ECO:0000256" key="2">
    <source>
        <dbReference type="ARBA" id="ARBA00022747"/>
    </source>
</evidence>
<dbReference type="InterPro" id="IPR052021">
    <property type="entry name" value="Type-I_RS_S_subunit"/>
</dbReference>
<organism evidence="5 6">
    <name type="scientific">Aliidongia dinghuensis</name>
    <dbReference type="NCBI Taxonomy" id="1867774"/>
    <lineage>
        <taxon>Bacteria</taxon>
        <taxon>Pseudomonadati</taxon>
        <taxon>Pseudomonadota</taxon>
        <taxon>Alphaproteobacteria</taxon>
        <taxon>Rhodospirillales</taxon>
        <taxon>Dongiaceae</taxon>
        <taxon>Aliidongia</taxon>
    </lineage>
</organism>
<dbReference type="RefSeq" id="WP_189045413.1">
    <property type="nucleotide sequence ID" value="NZ_BMJQ01000005.1"/>
</dbReference>
<comment type="caution">
    <text evidence="5">The sequence shown here is derived from an EMBL/GenBank/DDBJ whole genome shotgun (WGS) entry which is preliminary data.</text>
</comment>